<dbReference type="EMBL" id="LT629757">
    <property type="protein sequence ID" value="SDR70896.1"/>
    <property type="molecule type" value="Genomic_DNA"/>
</dbReference>
<protein>
    <submittedName>
        <fullName evidence="1">Uncharacterized protein</fullName>
    </submittedName>
</protein>
<dbReference type="OrthoDB" id="4948239at2"/>
<proteinExistence type="predicted"/>
<accession>A0A1H1L8R6</accession>
<evidence type="ECO:0000313" key="2">
    <source>
        <dbReference type="Proteomes" id="UP000198859"/>
    </source>
</evidence>
<evidence type="ECO:0000313" key="1">
    <source>
        <dbReference type="EMBL" id="SDR70896.1"/>
    </source>
</evidence>
<dbReference type="Proteomes" id="UP000198859">
    <property type="component" value="Chromosome I"/>
</dbReference>
<dbReference type="AlphaFoldDB" id="A0A1H1L8R6"/>
<name>A0A1H1L8R6_9ACTN</name>
<dbReference type="RefSeq" id="WP_091725056.1">
    <property type="nucleotide sequence ID" value="NZ_LT629757.1"/>
</dbReference>
<reference evidence="2" key="1">
    <citation type="submission" date="2016-10" db="EMBL/GenBank/DDBJ databases">
        <authorList>
            <person name="Varghese N."/>
            <person name="Submissions S."/>
        </authorList>
    </citation>
    <scope>NUCLEOTIDE SEQUENCE [LARGE SCALE GENOMIC DNA]</scope>
    <source>
        <strain evidence="2">DSM 22127</strain>
    </source>
</reference>
<keyword evidence="2" id="KW-1185">Reference proteome</keyword>
<sequence length="177" mass="17745">MAETTSTMGVGVADVQHAALVEARRLMKEAKGDRDVAATLLVGRLCDLGWVSEAERDVLQQMHEIGVEAARRQKSGAARPAATAAYLRVRGLYDDLLAAGHTGPVALALAGGHVGSYEPVVGEDGTTVVYAKSNRSYASTLGAAGAAIGGALGGGAGAAIGGAVGTVVGTIVDDCKD</sequence>
<dbReference type="STRING" id="642780.SAMN04488570_0102"/>
<gene>
    <name evidence="1" type="ORF">SAMN04488570_0102</name>
</gene>
<organism evidence="1 2">
    <name type="scientific">Nocardioides scoriae</name>
    <dbReference type="NCBI Taxonomy" id="642780"/>
    <lineage>
        <taxon>Bacteria</taxon>
        <taxon>Bacillati</taxon>
        <taxon>Actinomycetota</taxon>
        <taxon>Actinomycetes</taxon>
        <taxon>Propionibacteriales</taxon>
        <taxon>Nocardioidaceae</taxon>
        <taxon>Nocardioides</taxon>
    </lineage>
</organism>